<evidence type="ECO:0008006" key="5">
    <source>
        <dbReference type="Google" id="ProtNLM"/>
    </source>
</evidence>
<feature type="region of interest" description="Disordered" evidence="1">
    <location>
        <begin position="33"/>
        <end position="89"/>
    </location>
</feature>
<evidence type="ECO:0000313" key="3">
    <source>
        <dbReference type="EMBL" id="CAB3752216.1"/>
    </source>
</evidence>
<keyword evidence="4" id="KW-1185">Reference proteome</keyword>
<protein>
    <recommendedName>
        <fullName evidence="5">Lipoprotein</fullName>
    </recommendedName>
</protein>
<feature type="signal peptide" evidence="2">
    <location>
        <begin position="1"/>
        <end position="28"/>
    </location>
</feature>
<reference evidence="3 4" key="1">
    <citation type="submission" date="2020-04" db="EMBL/GenBank/DDBJ databases">
        <authorList>
            <person name="De Canck E."/>
        </authorList>
    </citation>
    <scope>NUCLEOTIDE SEQUENCE [LARGE SCALE GENOMIC DNA]</scope>
    <source>
        <strain evidence="3 4">LMG 29739</strain>
    </source>
</reference>
<evidence type="ECO:0000256" key="2">
    <source>
        <dbReference type="SAM" id="SignalP"/>
    </source>
</evidence>
<organism evidence="3 4">
    <name type="scientific">Paraburkholderia solisilvae</name>
    <dbReference type="NCBI Taxonomy" id="624376"/>
    <lineage>
        <taxon>Bacteria</taxon>
        <taxon>Pseudomonadati</taxon>
        <taxon>Pseudomonadota</taxon>
        <taxon>Betaproteobacteria</taxon>
        <taxon>Burkholderiales</taxon>
        <taxon>Burkholderiaceae</taxon>
        <taxon>Paraburkholderia</taxon>
    </lineage>
</organism>
<keyword evidence="2" id="KW-0732">Signal</keyword>
<sequence length="89" mass="9598">MTRSRFTTIARSIACVFALRALCAPVFASGYGPSPHYQPNDGAPVSQRGISTQTLSAEQKSGRSMNETDTADAAQHDVAKPMITVNERR</sequence>
<accession>A0A6J5DHA4</accession>
<feature type="compositionally biased region" description="Polar residues" evidence="1">
    <location>
        <begin position="48"/>
        <end position="68"/>
    </location>
</feature>
<name>A0A6J5DHA4_9BURK</name>
<gene>
    <name evidence="3" type="ORF">LMG29739_01458</name>
</gene>
<evidence type="ECO:0000256" key="1">
    <source>
        <dbReference type="SAM" id="MobiDB-lite"/>
    </source>
</evidence>
<dbReference type="AlphaFoldDB" id="A0A6J5DHA4"/>
<proteinExistence type="predicted"/>
<dbReference type="RefSeq" id="WP_175110200.1">
    <property type="nucleotide sequence ID" value="NZ_CADIKF010000008.1"/>
</dbReference>
<feature type="chain" id="PRO_5026756933" description="Lipoprotein" evidence="2">
    <location>
        <begin position="29"/>
        <end position="89"/>
    </location>
</feature>
<evidence type="ECO:0000313" key="4">
    <source>
        <dbReference type="Proteomes" id="UP000494329"/>
    </source>
</evidence>
<dbReference type="Proteomes" id="UP000494329">
    <property type="component" value="Unassembled WGS sequence"/>
</dbReference>
<dbReference type="EMBL" id="CADIKF010000008">
    <property type="protein sequence ID" value="CAB3752216.1"/>
    <property type="molecule type" value="Genomic_DNA"/>
</dbReference>